<dbReference type="Pfam" id="PF00512">
    <property type="entry name" value="HisKA"/>
    <property type="match status" value="1"/>
</dbReference>
<evidence type="ECO:0000256" key="2">
    <source>
        <dbReference type="ARBA" id="ARBA00004141"/>
    </source>
</evidence>
<comment type="catalytic activity">
    <reaction evidence="1">
        <text>ATP + protein L-histidine = ADP + protein N-phospho-L-histidine.</text>
        <dbReference type="EC" id="2.7.13.3"/>
    </reaction>
</comment>
<dbReference type="GO" id="GO:0000155">
    <property type="term" value="F:phosphorelay sensor kinase activity"/>
    <property type="evidence" value="ECO:0007669"/>
    <property type="project" value="InterPro"/>
</dbReference>
<evidence type="ECO:0000256" key="8">
    <source>
        <dbReference type="ARBA" id="ARBA00022840"/>
    </source>
</evidence>
<dbReference type="InterPro" id="IPR035965">
    <property type="entry name" value="PAS-like_dom_sf"/>
</dbReference>
<evidence type="ECO:0000256" key="12">
    <source>
        <dbReference type="SAM" id="Phobius"/>
    </source>
</evidence>
<keyword evidence="9 12" id="KW-1133">Transmembrane helix</keyword>
<dbReference type="SUPFAM" id="SSF55785">
    <property type="entry name" value="PYP-like sensor domain (PAS domain)"/>
    <property type="match status" value="1"/>
</dbReference>
<comment type="caution">
    <text evidence="14">The sequence shown here is derived from an EMBL/GenBank/DDBJ whole genome shotgun (WGS) entry which is preliminary data.</text>
</comment>
<feature type="transmembrane region" description="Helical" evidence="12">
    <location>
        <begin position="247"/>
        <end position="271"/>
    </location>
</feature>
<evidence type="ECO:0000259" key="13">
    <source>
        <dbReference type="PROSITE" id="PS50112"/>
    </source>
</evidence>
<dbReference type="GO" id="GO:0007234">
    <property type="term" value="P:osmosensory signaling via phosphorelay pathway"/>
    <property type="evidence" value="ECO:0007669"/>
    <property type="project" value="TreeGrafter"/>
</dbReference>
<dbReference type="Pfam" id="PF13188">
    <property type="entry name" value="PAS_8"/>
    <property type="match status" value="1"/>
</dbReference>
<dbReference type="Pfam" id="PF05228">
    <property type="entry name" value="CHASE4"/>
    <property type="match status" value="1"/>
</dbReference>
<dbReference type="Gene3D" id="6.10.340.10">
    <property type="match status" value="1"/>
</dbReference>
<reference evidence="14" key="1">
    <citation type="submission" date="2014-12" db="EMBL/GenBank/DDBJ databases">
        <authorList>
            <person name="Huang H.-H."/>
            <person name="Chen S.-C."/>
            <person name="Lai M.-C."/>
        </authorList>
    </citation>
    <scope>NUCLEOTIDE SEQUENCE</scope>
    <source>
        <strain evidence="14">K1F9705b</strain>
    </source>
</reference>
<dbReference type="RefSeq" id="WP_211530517.1">
    <property type="nucleotide sequence ID" value="NZ_JWHL01000005.1"/>
</dbReference>
<dbReference type="GO" id="GO:0000156">
    <property type="term" value="F:phosphorelay response regulator activity"/>
    <property type="evidence" value="ECO:0007669"/>
    <property type="project" value="TreeGrafter"/>
</dbReference>
<evidence type="ECO:0000256" key="3">
    <source>
        <dbReference type="ARBA" id="ARBA00012438"/>
    </source>
</evidence>
<dbReference type="GO" id="GO:0030295">
    <property type="term" value="F:protein kinase activator activity"/>
    <property type="evidence" value="ECO:0007669"/>
    <property type="project" value="TreeGrafter"/>
</dbReference>
<evidence type="ECO:0000256" key="11">
    <source>
        <dbReference type="ARBA" id="ARBA00023136"/>
    </source>
</evidence>
<keyword evidence="5 12" id="KW-0812">Transmembrane</keyword>
<feature type="domain" description="PAS" evidence="13">
    <location>
        <begin position="331"/>
        <end position="391"/>
    </location>
</feature>
<evidence type="ECO:0000256" key="4">
    <source>
        <dbReference type="ARBA" id="ARBA00022679"/>
    </source>
</evidence>
<dbReference type="Proteomes" id="UP000730161">
    <property type="component" value="Unassembled WGS sequence"/>
</dbReference>
<evidence type="ECO:0000256" key="5">
    <source>
        <dbReference type="ARBA" id="ARBA00022692"/>
    </source>
</evidence>
<dbReference type="EMBL" id="JWHL01000005">
    <property type="protein sequence ID" value="MBR1368866.1"/>
    <property type="molecule type" value="Genomic_DNA"/>
</dbReference>
<dbReference type="InterPro" id="IPR050351">
    <property type="entry name" value="BphY/WalK/GraS-like"/>
</dbReference>
<keyword evidence="15" id="KW-1185">Reference proteome</keyword>
<keyword evidence="7" id="KW-0418">Kinase</keyword>
<evidence type="ECO:0000313" key="15">
    <source>
        <dbReference type="Proteomes" id="UP000730161"/>
    </source>
</evidence>
<evidence type="ECO:0000256" key="1">
    <source>
        <dbReference type="ARBA" id="ARBA00000085"/>
    </source>
</evidence>
<dbReference type="InterPro" id="IPR007892">
    <property type="entry name" value="CHASE4"/>
</dbReference>
<keyword evidence="11 12" id="KW-0472">Membrane</keyword>
<sequence>MNVRAQTIAIIASVSLCLIAGLGLVSQGAILDGFANLEETHIEETLDRVVRTIDLRQEYLAGYALYPGQCDGISLTMAGEQTEYPEIYSDTGLYEYLDIQYIIVTREDGSILSAEGYDPRDERPLPIPPELSLLHHDLMAEGFHETSGFLKTGDGPVFVVLAPIDATSGAVSFGQLVDDEWIAALSKETGEDLTITLDGNPERGAAVFRSADGTMITGSRLLSDIHGSPLFLLSVTHDRSIYEKGRLAYQSAFIVIAFLAFISGVLIYLFLNHSFISRIASLNSQVQKIKGDSVARDSVYLEGDDELSGLAGSINGMLESLDQHQGRIRESEERYRRIFNAAMDPMLLVAIDPDDNPGVICDANEAALSLLGVGYHDLIGMRLSTFFDMEHANPETGLSIGHFHPLSGESIPVEVSMHTFSMNHQPAAVWVARNISERLRIEEERNLSLEQISHNIEQFAIIGDSIRNPLQVIRGYLLLLKDKPEYIQAIDEEIDQIDGQIMQLDERWLESENVIRFLKRNNR</sequence>
<gene>
    <name evidence="14" type="ORF">RJ53_04800</name>
</gene>
<dbReference type="InterPro" id="IPR000014">
    <property type="entry name" value="PAS"/>
</dbReference>
<dbReference type="EC" id="2.7.13.3" evidence="3"/>
<dbReference type="PANTHER" id="PTHR42878:SF7">
    <property type="entry name" value="SENSOR HISTIDINE KINASE GLRK"/>
    <property type="match status" value="1"/>
</dbReference>
<dbReference type="CDD" id="cd00082">
    <property type="entry name" value="HisKA"/>
    <property type="match status" value="1"/>
</dbReference>
<dbReference type="InterPro" id="IPR003661">
    <property type="entry name" value="HisK_dim/P_dom"/>
</dbReference>
<proteinExistence type="predicted"/>
<dbReference type="PANTHER" id="PTHR42878">
    <property type="entry name" value="TWO-COMPONENT HISTIDINE KINASE"/>
    <property type="match status" value="1"/>
</dbReference>
<protein>
    <recommendedName>
        <fullName evidence="3">histidine kinase</fullName>
        <ecNumber evidence="3">2.7.13.3</ecNumber>
    </recommendedName>
</protein>
<dbReference type="Gene3D" id="3.30.450.20">
    <property type="entry name" value="PAS domain"/>
    <property type="match status" value="1"/>
</dbReference>
<keyword evidence="6" id="KW-0547">Nucleotide-binding</keyword>
<name>A0A8J7W5U8_9EURY</name>
<evidence type="ECO:0000256" key="6">
    <source>
        <dbReference type="ARBA" id="ARBA00022741"/>
    </source>
</evidence>
<dbReference type="PROSITE" id="PS50112">
    <property type="entry name" value="PAS"/>
    <property type="match status" value="1"/>
</dbReference>
<organism evidence="14 15">
    <name type="scientific">Methanocalculus chunghsingensis</name>
    <dbReference type="NCBI Taxonomy" id="156457"/>
    <lineage>
        <taxon>Archaea</taxon>
        <taxon>Methanobacteriati</taxon>
        <taxon>Methanobacteriota</taxon>
        <taxon>Stenosarchaea group</taxon>
        <taxon>Methanomicrobia</taxon>
        <taxon>Methanomicrobiales</taxon>
        <taxon>Methanocalculaceae</taxon>
        <taxon>Methanocalculus</taxon>
    </lineage>
</organism>
<dbReference type="OrthoDB" id="116705at2157"/>
<keyword evidence="10" id="KW-0902">Two-component regulatory system</keyword>
<keyword evidence="8" id="KW-0067">ATP-binding</keyword>
<keyword evidence="4" id="KW-0808">Transferase</keyword>
<evidence type="ECO:0000256" key="9">
    <source>
        <dbReference type="ARBA" id="ARBA00022989"/>
    </source>
</evidence>
<dbReference type="NCBIfam" id="TIGR00229">
    <property type="entry name" value="sensory_box"/>
    <property type="match status" value="1"/>
</dbReference>
<evidence type="ECO:0000313" key="14">
    <source>
        <dbReference type="EMBL" id="MBR1368866.1"/>
    </source>
</evidence>
<dbReference type="GO" id="GO:0016020">
    <property type="term" value="C:membrane"/>
    <property type="evidence" value="ECO:0007669"/>
    <property type="project" value="UniProtKB-SubCell"/>
</dbReference>
<dbReference type="AlphaFoldDB" id="A0A8J7W5U8"/>
<dbReference type="GO" id="GO:0005524">
    <property type="term" value="F:ATP binding"/>
    <property type="evidence" value="ECO:0007669"/>
    <property type="project" value="UniProtKB-KW"/>
</dbReference>
<evidence type="ECO:0000256" key="7">
    <source>
        <dbReference type="ARBA" id="ARBA00022777"/>
    </source>
</evidence>
<accession>A0A8J7W5U8</accession>
<comment type="subcellular location">
    <subcellularLocation>
        <location evidence="2">Membrane</location>
        <topology evidence="2">Multi-pass membrane protein</topology>
    </subcellularLocation>
</comment>
<evidence type="ECO:0000256" key="10">
    <source>
        <dbReference type="ARBA" id="ARBA00023012"/>
    </source>
</evidence>
<dbReference type="SMART" id="SM00091">
    <property type="entry name" value="PAS"/>
    <property type="match status" value="1"/>
</dbReference>